<comment type="caution">
    <text evidence="1">The sequence shown here is derived from an EMBL/GenBank/DDBJ whole genome shotgun (WGS) entry which is preliminary data.</text>
</comment>
<organism evidence="1 2">
    <name type="scientific">Noviherbaspirillum album</name>
    <dbReference type="NCBI Taxonomy" id="3080276"/>
    <lineage>
        <taxon>Bacteria</taxon>
        <taxon>Pseudomonadati</taxon>
        <taxon>Pseudomonadota</taxon>
        <taxon>Betaproteobacteria</taxon>
        <taxon>Burkholderiales</taxon>
        <taxon>Oxalobacteraceae</taxon>
        <taxon>Noviherbaspirillum</taxon>
    </lineage>
</organism>
<name>A0ABU6JFL9_9BURK</name>
<evidence type="ECO:0000313" key="1">
    <source>
        <dbReference type="EMBL" id="MEC4722454.1"/>
    </source>
</evidence>
<reference evidence="1 2" key="1">
    <citation type="submission" date="2023-10" db="EMBL/GenBank/DDBJ databases">
        <title>Noviherbaspirillum sp. CPCC 100848 genome assembly.</title>
        <authorList>
            <person name="Li X.Y."/>
            <person name="Fang X.M."/>
        </authorList>
    </citation>
    <scope>NUCLEOTIDE SEQUENCE [LARGE SCALE GENOMIC DNA]</scope>
    <source>
        <strain evidence="1 2">CPCC 100848</strain>
    </source>
</reference>
<sequence length="66" mass="7509">MRVQVFHEEANGSRTDFGVYELTHMPPIAEPFPINSQTFYVAKAYFGPDDTGMYELILEGEPRAVQ</sequence>
<proteinExistence type="predicted"/>
<gene>
    <name evidence="1" type="ORF">RY831_25140</name>
</gene>
<evidence type="ECO:0000313" key="2">
    <source>
        <dbReference type="Proteomes" id="UP001352263"/>
    </source>
</evidence>
<protein>
    <submittedName>
        <fullName evidence="1">Uncharacterized protein</fullName>
    </submittedName>
</protein>
<dbReference type="EMBL" id="JAWIIV010000030">
    <property type="protein sequence ID" value="MEC4722454.1"/>
    <property type="molecule type" value="Genomic_DNA"/>
</dbReference>
<keyword evidence="2" id="KW-1185">Reference proteome</keyword>
<accession>A0ABU6JFL9</accession>
<dbReference type="Proteomes" id="UP001352263">
    <property type="component" value="Unassembled WGS sequence"/>
</dbReference>
<dbReference type="RefSeq" id="WP_326509129.1">
    <property type="nucleotide sequence ID" value="NZ_JAWIIV010000030.1"/>
</dbReference>